<dbReference type="EnsemblPlants" id="MELO3C031684.2.1">
    <property type="protein sequence ID" value="MELO3C031684.2.1"/>
    <property type="gene ID" value="MELO3C031684.2"/>
</dbReference>
<accession>A0A9I9EC01</accession>
<reference evidence="1" key="1">
    <citation type="submission" date="2023-03" db="UniProtKB">
        <authorList>
            <consortium name="EnsemblPlants"/>
        </authorList>
    </citation>
    <scope>IDENTIFICATION</scope>
</reference>
<name>A0A9I9EC01_CUCME</name>
<dbReference type="AlphaFoldDB" id="A0A9I9EC01"/>
<organism evidence="1">
    <name type="scientific">Cucumis melo</name>
    <name type="common">Muskmelon</name>
    <dbReference type="NCBI Taxonomy" id="3656"/>
    <lineage>
        <taxon>Eukaryota</taxon>
        <taxon>Viridiplantae</taxon>
        <taxon>Streptophyta</taxon>
        <taxon>Embryophyta</taxon>
        <taxon>Tracheophyta</taxon>
        <taxon>Spermatophyta</taxon>
        <taxon>Magnoliopsida</taxon>
        <taxon>eudicotyledons</taxon>
        <taxon>Gunneridae</taxon>
        <taxon>Pentapetalae</taxon>
        <taxon>rosids</taxon>
        <taxon>fabids</taxon>
        <taxon>Cucurbitales</taxon>
        <taxon>Cucurbitaceae</taxon>
        <taxon>Benincaseae</taxon>
        <taxon>Cucumis</taxon>
    </lineage>
</organism>
<proteinExistence type="predicted"/>
<protein>
    <submittedName>
        <fullName evidence="1">Uncharacterized protein</fullName>
    </submittedName>
</protein>
<evidence type="ECO:0000313" key="1">
    <source>
        <dbReference type="EnsemblPlants" id="MELO3C031684.2.1"/>
    </source>
</evidence>
<dbReference type="Gramene" id="MELO3C031684.2.1">
    <property type="protein sequence ID" value="MELO3C031684.2.1"/>
    <property type="gene ID" value="MELO3C031684.2"/>
</dbReference>
<sequence length="34" mass="3828">MIGFGNFSYYYARKDFSLSRFAHACSPVDSSISC</sequence>